<dbReference type="EMBL" id="JAVFWL010000002">
    <property type="protein sequence ID" value="KAK6739051.1"/>
    <property type="molecule type" value="Genomic_DNA"/>
</dbReference>
<sequence>MSDADHEGNMTFLYAYVVAINENVRILHHFSMQITAKFHPPPSHHRSYIHHLLLLLDFTGPRLLPTTSVHQQNTRQ</sequence>
<proteinExistence type="predicted"/>
<keyword evidence="2" id="KW-1185">Reference proteome</keyword>
<comment type="caution">
    <text evidence="1">The sequence shown here is derived from an EMBL/GenBank/DDBJ whole genome shotgun (WGS) entry which is preliminary data.</text>
</comment>
<accession>A0ABR1CMC8</accession>
<name>A0ABR1CMC8_NECAM</name>
<gene>
    <name evidence="1" type="primary">Necator_chrII.g8665</name>
    <name evidence="1" type="ORF">RB195_020870</name>
</gene>
<evidence type="ECO:0000313" key="2">
    <source>
        <dbReference type="Proteomes" id="UP001303046"/>
    </source>
</evidence>
<evidence type="ECO:0000313" key="1">
    <source>
        <dbReference type="EMBL" id="KAK6739051.1"/>
    </source>
</evidence>
<reference evidence="1 2" key="1">
    <citation type="submission" date="2023-08" db="EMBL/GenBank/DDBJ databases">
        <title>A Necator americanus chromosomal reference genome.</title>
        <authorList>
            <person name="Ilik V."/>
            <person name="Petrzelkova K.J."/>
            <person name="Pardy F."/>
            <person name="Fuh T."/>
            <person name="Niatou-Singa F.S."/>
            <person name="Gouil Q."/>
            <person name="Baker L."/>
            <person name="Ritchie M.E."/>
            <person name="Jex A.R."/>
            <person name="Gazzola D."/>
            <person name="Li H."/>
            <person name="Toshio Fujiwara R."/>
            <person name="Zhan B."/>
            <person name="Aroian R.V."/>
            <person name="Pafco B."/>
            <person name="Schwarz E.M."/>
        </authorList>
    </citation>
    <scope>NUCLEOTIDE SEQUENCE [LARGE SCALE GENOMIC DNA]</scope>
    <source>
        <strain evidence="1 2">Aroian</strain>
        <tissue evidence="1">Whole animal</tissue>
    </source>
</reference>
<dbReference type="Proteomes" id="UP001303046">
    <property type="component" value="Unassembled WGS sequence"/>
</dbReference>
<organism evidence="1 2">
    <name type="scientific">Necator americanus</name>
    <name type="common">Human hookworm</name>
    <dbReference type="NCBI Taxonomy" id="51031"/>
    <lineage>
        <taxon>Eukaryota</taxon>
        <taxon>Metazoa</taxon>
        <taxon>Ecdysozoa</taxon>
        <taxon>Nematoda</taxon>
        <taxon>Chromadorea</taxon>
        <taxon>Rhabditida</taxon>
        <taxon>Rhabditina</taxon>
        <taxon>Rhabditomorpha</taxon>
        <taxon>Strongyloidea</taxon>
        <taxon>Ancylostomatidae</taxon>
        <taxon>Bunostominae</taxon>
        <taxon>Necator</taxon>
    </lineage>
</organism>
<protein>
    <submittedName>
        <fullName evidence="1">Uncharacterized protein</fullName>
    </submittedName>
</protein>